<gene>
    <name evidence="11" type="ORF">NHF51_02305</name>
</gene>
<comment type="subcellular location">
    <subcellularLocation>
        <location evidence="1">Membrane</location>
        <topology evidence="1">Multi-pass membrane protein</topology>
    </subcellularLocation>
</comment>
<dbReference type="GO" id="GO:0016020">
    <property type="term" value="C:membrane"/>
    <property type="evidence" value="ECO:0007669"/>
    <property type="project" value="UniProtKB-SubCell"/>
</dbReference>
<dbReference type="Pfam" id="PF11412">
    <property type="entry name" value="DsbD_N"/>
    <property type="match status" value="1"/>
</dbReference>
<feature type="signal peptide" evidence="8">
    <location>
        <begin position="1"/>
        <end position="22"/>
    </location>
</feature>
<evidence type="ECO:0000256" key="3">
    <source>
        <dbReference type="ARBA" id="ARBA00022748"/>
    </source>
</evidence>
<feature type="transmembrane region" description="Helical" evidence="7">
    <location>
        <begin position="276"/>
        <end position="301"/>
    </location>
</feature>
<dbReference type="Proteomes" id="UP001056890">
    <property type="component" value="Chromosome"/>
</dbReference>
<dbReference type="GO" id="GO:0017004">
    <property type="term" value="P:cytochrome complex assembly"/>
    <property type="evidence" value="ECO:0007669"/>
    <property type="project" value="UniProtKB-KW"/>
</dbReference>
<dbReference type="GO" id="GO:0015035">
    <property type="term" value="F:protein-disulfide reductase activity"/>
    <property type="evidence" value="ECO:0007669"/>
    <property type="project" value="TreeGrafter"/>
</dbReference>
<organism evidence="11 12">
    <name type="scientific">Aeromonas encheleia</name>
    <dbReference type="NCBI Taxonomy" id="73010"/>
    <lineage>
        <taxon>Bacteria</taxon>
        <taxon>Pseudomonadati</taxon>
        <taxon>Pseudomonadota</taxon>
        <taxon>Gammaproteobacteria</taxon>
        <taxon>Aeromonadales</taxon>
        <taxon>Aeromonadaceae</taxon>
        <taxon>Aeromonas</taxon>
    </lineage>
</organism>
<evidence type="ECO:0000256" key="5">
    <source>
        <dbReference type="ARBA" id="ARBA00023136"/>
    </source>
</evidence>
<feature type="domain" description="Thiol:disulfide interchange protein DsbD N-terminal" evidence="10">
    <location>
        <begin position="39"/>
        <end position="144"/>
    </location>
</feature>
<dbReference type="EMBL" id="CP099717">
    <property type="protein sequence ID" value="USV58044.1"/>
    <property type="molecule type" value="Genomic_DNA"/>
</dbReference>
<feature type="transmembrane region" description="Helical" evidence="7">
    <location>
        <begin position="437"/>
        <end position="463"/>
    </location>
</feature>
<dbReference type="InterPro" id="IPR028250">
    <property type="entry name" value="DsbDN"/>
</dbReference>
<evidence type="ECO:0000256" key="8">
    <source>
        <dbReference type="SAM" id="SignalP"/>
    </source>
</evidence>
<evidence type="ECO:0000259" key="10">
    <source>
        <dbReference type="Pfam" id="PF11412"/>
    </source>
</evidence>
<evidence type="ECO:0000256" key="4">
    <source>
        <dbReference type="ARBA" id="ARBA00022989"/>
    </source>
</evidence>
<keyword evidence="12" id="KW-1185">Reference proteome</keyword>
<accession>A0AAE9SF98</accession>
<dbReference type="InterPro" id="IPR003834">
    <property type="entry name" value="Cyt_c_assmbl_TM_dom"/>
</dbReference>
<dbReference type="CDD" id="cd02953">
    <property type="entry name" value="DsbDgamma"/>
    <property type="match status" value="1"/>
</dbReference>
<evidence type="ECO:0000256" key="6">
    <source>
        <dbReference type="ARBA" id="ARBA00023284"/>
    </source>
</evidence>
<keyword evidence="5 7" id="KW-0472">Membrane</keyword>
<feature type="domain" description="Cytochrome C biogenesis protein transmembrane" evidence="9">
    <location>
        <begin position="277"/>
        <end position="492"/>
    </location>
</feature>
<dbReference type="Pfam" id="PF13899">
    <property type="entry name" value="Thioredoxin_7"/>
    <property type="match status" value="1"/>
</dbReference>
<dbReference type="SUPFAM" id="SSF52833">
    <property type="entry name" value="Thioredoxin-like"/>
    <property type="match status" value="1"/>
</dbReference>
<dbReference type="Pfam" id="PF02683">
    <property type="entry name" value="DsbD_TM"/>
    <property type="match status" value="1"/>
</dbReference>
<reference evidence="11" key="1">
    <citation type="submission" date="2022-06" db="EMBL/GenBank/DDBJ databases">
        <title>Complete Genome of Aeromonas sp. Strain SOD01 Isolated from an Urban Freshwater Stream.</title>
        <authorList>
            <person name="Williams L.E."/>
            <person name="Brysgel T."/>
            <person name="Capestro E.M."/>
            <person name="Foltz G.V."/>
            <person name="Gardner A.E."/>
            <person name="Ingrassia J."/>
            <person name="Peterson E."/>
            <person name="Arruda J."/>
            <person name="Flaherty I."/>
            <person name="Hunt M."/>
            <person name="Pappas G."/>
            <person name="Ramsaran S."/>
            <person name="Rocha M."/>
        </authorList>
    </citation>
    <scope>NUCLEOTIDE SEQUENCE</scope>
    <source>
        <strain evidence="11">SOD01</strain>
    </source>
</reference>
<feature type="transmembrane region" description="Helical" evidence="7">
    <location>
        <begin position="322"/>
        <end position="342"/>
    </location>
</feature>
<evidence type="ECO:0000256" key="2">
    <source>
        <dbReference type="ARBA" id="ARBA00022692"/>
    </source>
</evidence>
<evidence type="ECO:0000256" key="7">
    <source>
        <dbReference type="SAM" id="Phobius"/>
    </source>
</evidence>
<feature type="transmembrane region" description="Helical" evidence="7">
    <location>
        <begin position="501"/>
        <end position="520"/>
    </location>
</feature>
<keyword evidence="6" id="KW-0676">Redox-active center</keyword>
<dbReference type="InterPro" id="IPR017937">
    <property type="entry name" value="Thioredoxin_CS"/>
</dbReference>
<feature type="chain" id="PRO_5042006291" evidence="8">
    <location>
        <begin position="23"/>
        <end position="687"/>
    </location>
</feature>
<protein>
    <submittedName>
        <fullName evidence="11">Thioredoxin family protein</fullName>
    </submittedName>
</protein>
<evidence type="ECO:0000259" key="9">
    <source>
        <dbReference type="Pfam" id="PF02683"/>
    </source>
</evidence>
<evidence type="ECO:0000313" key="11">
    <source>
        <dbReference type="EMBL" id="USV58044.1"/>
    </source>
</evidence>
<dbReference type="InterPro" id="IPR035671">
    <property type="entry name" value="DsbD_gamma"/>
</dbReference>
<dbReference type="GO" id="GO:0045454">
    <property type="term" value="P:cell redox homeostasis"/>
    <property type="evidence" value="ECO:0007669"/>
    <property type="project" value="TreeGrafter"/>
</dbReference>
<proteinExistence type="predicted"/>
<keyword evidence="8" id="KW-0732">Signal</keyword>
<name>A0AAE9SF98_9GAMM</name>
<dbReference type="Gene3D" id="3.40.30.10">
    <property type="entry name" value="Glutaredoxin"/>
    <property type="match status" value="1"/>
</dbReference>
<keyword evidence="2 7" id="KW-0812">Transmembrane</keyword>
<feature type="transmembrane region" description="Helical" evidence="7">
    <location>
        <begin position="527"/>
        <end position="547"/>
    </location>
</feature>
<keyword evidence="3" id="KW-0201">Cytochrome c-type biogenesis</keyword>
<dbReference type="PANTHER" id="PTHR32234:SF3">
    <property type="entry name" value="SUPPRESSION OF COPPER SENSITIVITY PROTEIN"/>
    <property type="match status" value="1"/>
</dbReference>
<dbReference type="RefSeq" id="WP_252995533.1">
    <property type="nucleotide sequence ID" value="NZ_CP099717.1"/>
</dbReference>
<evidence type="ECO:0000313" key="12">
    <source>
        <dbReference type="Proteomes" id="UP001056890"/>
    </source>
</evidence>
<evidence type="ECO:0000256" key="1">
    <source>
        <dbReference type="ARBA" id="ARBA00004141"/>
    </source>
</evidence>
<dbReference type="InterPro" id="IPR036249">
    <property type="entry name" value="Thioredoxin-like_sf"/>
</dbReference>
<dbReference type="AlphaFoldDB" id="A0AAE9SF98"/>
<dbReference type="PROSITE" id="PS00194">
    <property type="entry name" value="THIOREDOXIN_1"/>
    <property type="match status" value="1"/>
</dbReference>
<sequence length="687" mass="74152">MSNLLKATLLLGCLLWQSMGLASDTGWLTSPQNDHAKVRLQADRSDPQQTRILLEVELESGWKTYWHSPGEGGIAPQILWHKPVTELQWRWPVPRHFEVAGLSTQGYQKSVSFPISLRYPKDQPLEGILRLSTCSNVCILTDYPFRLDADGAVPAGFDFAYAKGMSTLPQPLPADIRVSLGYQHNQLQLLAERAEGWQNPALFIDALEGAEFGKPALEVQGTRLIARVPVSDGWQGDAPDIRGSQLGLLLGSDEQAWQTEVPIGEALSLPGQRQSLLWLLGAALLGGLILNLMPCVLPVLALKLGSVLQQQHRQQTEVRKQFLAASAGILASFWLLAAMSSLLRATQGAVGWGIQFQSVGFIGFMVVVTALFCANLLGLFEIRLPSTLSTRLATSGGNGLGGHFLQGSFATLLATPCSAPFLGTAVAFALAAPLAELWLIFTALGIGMSLPWLLVAALPRLALWLPKPGRWMSRLRLLLGLLMLGSSLWLISLLGNHLGGVTSGWLMAALLLLLLAGIIWRYGIRGFTLALSLSALVGGAWLLGGAFTVQGSGSLDRVAWQPLSEQAISQALADKKRVFVDVTADWCVTCKANKYNVLLRDEVQDALSAPDVVALRGDWSRPNDAIAAFLRKRDAAAVPFNQIYGPGLPAGETLSPLLDKADLLTLLRRAASSQGDGESPHFEGENK</sequence>
<feature type="transmembrane region" description="Helical" evidence="7">
    <location>
        <begin position="409"/>
        <end position="431"/>
    </location>
</feature>
<dbReference type="PANTHER" id="PTHR32234">
    <property type="entry name" value="THIOL:DISULFIDE INTERCHANGE PROTEIN DSBD"/>
    <property type="match status" value="1"/>
</dbReference>
<keyword evidence="4 7" id="KW-1133">Transmembrane helix</keyword>
<feature type="transmembrane region" description="Helical" evidence="7">
    <location>
        <begin position="475"/>
        <end position="495"/>
    </location>
</feature>
<feature type="transmembrane region" description="Helical" evidence="7">
    <location>
        <begin position="354"/>
        <end position="380"/>
    </location>
</feature>